<dbReference type="InParanoid" id="A0A068VP37"/>
<proteinExistence type="predicted"/>
<dbReference type="Gramene" id="CDP21473">
    <property type="protein sequence ID" value="CDP21473"/>
    <property type="gene ID" value="GSCOC_T00010593001"/>
</dbReference>
<evidence type="ECO:0000313" key="2">
    <source>
        <dbReference type="Proteomes" id="UP000295252"/>
    </source>
</evidence>
<gene>
    <name evidence="1" type="ORF">GSCOC_T00010593001</name>
</gene>
<organism evidence="1 2">
    <name type="scientific">Coffea canephora</name>
    <name type="common">Robusta coffee</name>
    <dbReference type="NCBI Taxonomy" id="49390"/>
    <lineage>
        <taxon>Eukaryota</taxon>
        <taxon>Viridiplantae</taxon>
        <taxon>Streptophyta</taxon>
        <taxon>Embryophyta</taxon>
        <taxon>Tracheophyta</taxon>
        <taxon>Spermatophyta</taxon>
        <taxon>Magnoliopsida</taxon>
        <taxon>eudicotyledons</taxon>
        <taxon>Gunneridae</taxon>
        <taxon>Pentapetalae</taxon>
        <taxon>asterids</taxon>
        <taxon>lamiids</taxon>
        <taxon>Gentianales</taxon>
        <taxon>Rubiaceae</taxon>
        <taxon>Ixoroideae</taxon>
        <taxon>Gardenieae complex</taxon>
        <taxon>Bertiereae - Coffeeae clade</taxon>
        <taxon>Coffeeae</taxon>
        <taxon>Coffea</taxon>
    </lineage>
</organism>
<dbReference type="AlphaFoldDB" id="A0A068VP37"/>
<keyword evidence="2" id="KW-1185">Reference proteome</keyword>
<dbReference type="Proteomes" id="UP000295252">
    <property type="component" value="Unassembled WGS sequence"/>
</dbReference>
<dbReference type="EMBL" id="HG743468">
    <property type="protein sequence ID" value="CDP21473.1"/>
    <property type="molecule type" value="Genomic_DNA"/>
</dbReference>
<accession>A0A068VP37</accession>
<sequence length="94" mass="11042">MSIPKSQFQSPNWLQDSLFLVVLWGHRSIGGQDLKITWVFFFYKQTQIHIKPLKTLHFPAKLPALIANQSLFYQFSFIIHILVSRKEKELLLSV</sequence>
<evidence type="ECO:0000313" key="1">
    <source>
        <dbReference type="EMBL" id="CDP21473.1"/>
    </source>
</evidence>
<protein>
    <submittedName>
        <fullName evidence="1">DH200=94 genomic scaffold, scaffold_4384</fullName>
    </submittedName>
</protein>
<name>A0A068VP37_COFCA</name>
<reference evidence="2" key="1">
    <citation type="journal article" date="2014" name="Science">
        <title>The coffee genome provides insight into the convergent evolution of caffeine biosynthesis.</title>
        <authorList>
            <person name="Denoeud F."/>
            <person name="Carretero-Paulet L."/>
            <person name="Dereeper A."/>
            <person name="Droc G."/>
            <person name="Guyot R."/>
            <person name="Pietrella M."/>
            <person name="Zheng C."/>
            <person name="Alberti A."/>
            <person name="Anthony F."/>
            <person name="Aprea G."/>
            <person name="Aury J.M."/>
            <person name="Bento P."/>
            <person name="Bernard M."/>
            <person name="Bocs S."/>
            <person name="Campa C."/>
            <person name="Cenci A."/>
            <person name="Combes M.C."/>
            <person name="Crouzillat D."/>
            <person name="Da Silva C."/>
            <person name="Daddiego L."/>
            <person name="De Bellis F."/>
            <person name="Dussert S."/>
            <person name="Garsmeur O."/>
            <person name="Gayraud T."/>
            <person name="Guignon V."/>
            <person name="Jahn K."/>
            <person name="Jamilloux V."/>
            <person name="Joet T."/>
            <person name="Labadie K."/>
            <person name="Lan T."/>
            <person name="Leclercq J."/>
            <person name="Lepelley M."/>
            <person name="Leroy T."/>
            <person name="Li L.T."/>
            <person name="Librado P."/>
            <person name="Lopez L."/>
            <person name="Munoz A."/>
            <person name="Noel B."/>
            <person name="Pallavicini A."/>
            <person name="Perrotta G."/>
            <person name="Poncet V."/>
            <person name="Pot D."/>
            <person name="Priyono X."/>
            <person name="Rigoreau M."/>
            <person name="Rouard M."/>
            <person name="Rozas J."/>
            <person name="Tranchant-Dubreuil C."/>
            <person name="VanBuren R."/>
            <person name="Zhang Q."/>
            <person name="Andrade A.C."/>
            <person name="Argout X."/>
            <person name="Bertrand B."/>
            <person name="de Kochko A."/>
            <person name="Graziosi G."/>
            <person name="Henry R.J."/>
            <person name="Jayarama X."/>
            <person name="Ming R."/>
            <person name="Nagai C."/>
            <person name="Rounsley S."/>
            <person name="Sankoff D."/>
            <person name="Giuliano G."/>
            <person name="Albert V.A."/>
            <person name="Wincker P."/>
            <person name="Lashermes P."/>
        </authorList>
    </citation>
    <scope>NUCLEOTIDE SEQUENCE [LARGE SCALE GENOMIC DNA]</scope>
    <source>
        <strain evidence="2">cv. DH200-94</strain>
    </source>
</reference>